<organism evidence="6 7">
    <name type="scientific">Pseudoalteromonas rubra</name>
    <dbReference type="NCBI Taxonomy" id="43658"/>
    <lineage>
        <taxon>Bacteria</taxon>
        <taxon>Pseudomonadati</taxon>
        <taxon>Pseudomonadota</taxon>
        <taxon>Gammaproteobacteria</taxon>
        <taxon>Alteromonadales</taxon>
        <taxon>Pseudoalteromonadaceae</taxon>
        <taxon>Pseudoalteromonas</taxon>
    </lineage>
</organism>
<proteinExistence type="predicted"/>
<keyword evidence="4" id="KW-0663">Pyridoxal phosphate</keyword>
<dbReference type="RefSeq" id="WP_010381589.1">
    <property type="nucleotide sequence ID" value="NZ_AHCD03000035.1"/>
</dbReference>
<evidence type="ECO:0000256" key="4">
    <source>
        <dbReference type="ARBA" id="ARBA00022898"/>
    </source>
</evidence>
<gene>
    <name evidence="6" type="ORF">PRUB_a0808</name>
</gene>
<evidence type="ECO:0000256" key="2">
    <source>
        <dbReference type="ARBA" id="ARBA00022576"/>
    </source>
</evidence>
<feature type="domain" description="Aminotransferase class I/classII large" evidence="5">
    <location>
        <begin position="20"/>
        <end position="359"/>
    </location>
</feature>
<dbReference type="SUPFAM" id="SSF53383">
    <property type="entry name" value="PLP-dependent transferases"/>
    <property type="match status" value="1"/>
</dbReference>
<dbReference type="Proteomes" id="UP000016480">
    <property type="component" value="Unassembled WGS sequence"/>
</dbReference>
<dbReference type="GO" id="GO:0030170">
    <property type="term" value="F:pyridoxal phosphate binding"/>
    <property type="evidence" value="ECO:0007669"/>
    <property type="project" value="InterPro"/>
</dbReference>
<dbReference type="GO" id="GO:0016212">
    <property type="term" value="F:kynurenine-oxoglutarate transaminase activity"/>
    <property type="evidence" value="ECO:0007669"/>
    <property type="project" value="TreeGrafter"/>
</dbReference>
<dbReference type="GeneID" id="61358495"/>
<evidence type="ECO:0000313" key="6">
    <source>
        <dbReference type="EMBL" id="KAF7786292.1"/>
    </source>
</evidence>
<name>A0A8T0C8A1_9GAMM</name>
<evidence type="ECO:0000256" key="3">
    <source>
        <dbReference type="ARBA" id="ARBA00022679"/>
    </source>
</evidence>
<dbReference type="InterPro" id="IPR004839">
    <property type="entry name" value="Aminotransferase_I/II_large"/>
</dbReference>
<dbReference type="InterPro" id="IPR015421">
    <property type="entry name" value="PyrdxlP-dep_Trfase_major"/>
</dbReference>
<comment type="caution">
    <text evidence="6">The sequence shown here is derived from an EMBL/GenBank/DDBJ whole genome shotgun (WGS) entry which is preliminary data.</text>
</comment>
<keyword evidence="3" id="KW-0808">Transferase</keyword>
<dbReference type="InterPro" id="IPR015422">
    <property type="entry name" value="PyrdxlP-dep_Trfase_small"/>
</dbReference>
<dbReference type="CDD" id="cd00609">
    <property type="entry name" value="AAT_like"/>
    <property type="match status" value="1"/>
</dbReference>
<dbReference type="EMBL" id="AHCD03000035">
    <property type="protein sequence ID" value="KAF7786292.1"/>
    <property type="molecule type" value="Genomic_DNA"/>
</dbReference>
<accession>A0A8T0C8A1</accession>
<reference evidence="6 7" key="1">
    <citation type="journal article" date="2012" name="J. Bacteriol.">
        <title>Genome sequence of the cycloprodigiosin-producing bacterial strain Pseudoalteromonas rubra ATCC 29570(T).</title>
        <authorList>
            <person name="Xie B.B."/>
            <person name="Shu Y.L."/>
            <person name="Qin Q.L."/>
            <person name="Rong J.C."/>
            <person name="Zhang X.Y."/>
            <person name="Chen X.L."/>
            <person name="Zhou B.C."/>
            <person name="Zhang Y.Z."/>
        </authorList>
    </citation>
    <scope>NUCLEOTIDE SEQUENCE [LARGE SCALE GENOMIC DNA]</scope>
    <source>
        <strain evidence="6 7">DSM 6842</strain>
    </source>
</reference>
<dbReference type="PANTHER" id="PTHR43807">
    <property type="entry name" value="FI04487P"/>
    <property type="match status" value="1"/>
</dbReference>
<comment type="cofactor">
    <cofactor evidence="1">
        <name>pyridoxal 5'-phosphate</name>
        <dbReference type="ChEBI" id="CHEBI:597326"/>
    </cofactor>
</comment>
<keyword evidence="2" id="KW-0032">Aminotransferase</keyword>
<dbReference type="Gene3D" id="3.90.1150.10">
    <property type="entry name" value="Aspartate Aminotransferase, domain 1"/>
    <property type="match status" value="1"/>
</dbReference>
<dbReference type="AlphaFoldDB" id="A0A8T0C8A1"/>
<evidence type="ECO:0000259" key="5">
    <source>
        <dbReference type="Pfam" id="PF00155"/>
    </source>
</evidence>
<dbReference type="Gene3D" id="3.40.640.10">
    <property type="entry name" value="Type I PLP-dependent aspartate aminotransferase-like (Major domain)"/>
    <property type="match status" value="1"/>
</dbReference>
<evidence type="ECO:0000313" key="7">
    <source>
        <dbReference type="Proteomes" id="UP000016480"/>
    </source>
</evidence>
<dbReference type="InterPro" id="IPR015424">
    <property type="entry name" value="PyrdxlP-dep_Trfase"/>
</dbReference>
<dbReference type="GO" id="GO:0005737">
    <property type="term" value="C:cytoplasm"/>
    <property type="evidence" value="ECO:0007669"/>
    <property type="project" value="TreeGrafter"/>
</dbReference>
<dbReference type="InterPro" id="IPR051326">
    <property type="entry name" value="Kynurenine-oxoglutarate_AT"/>
</dbReference>
<dbReference type="PANTHER" id="PTHR43807:SF20">
    <property type="entry name" value="FI04487P"/>
    <property type="match status" value="1"/>
</dbReference>
<evidence type="ECO:0000256" key="1">
    <source>
        <dbReference type="ARBA" id="ARBA00001933"/>
    </source>
</evidence>
<protein>
    <recommendedName>
        <fullName evidence="5">Aminotransferase class I/classII large domain-containing protein</fullName>
    </recommendedName>
</protein>
<dbReference type="Pfam" id="PF00155">
    <property type="entry name" value="Aminotran_1_2"/>
    <property type="match status" value="1"/>
</dbReference>
<sequence length="375" mass="42030">MSILGQTIEDISLLAKERQAIDLAMGTPSDPMPGFVFQTLASQTDSPFHQYSDTEGLYSLRAKITQDYAARFNCQFNPDDHCTLVGGATAGMMLTLLAILEPGDEIIVFDPVFPPYLSQIEMAGGKVKAVKLNPENWEIDFTALQNAINAKTKAIILTNPHNPTGKVFCEDEYAALAHIIDSNHLYCIEDRVYQGFNYEGKDTPPMSHFCRTDDKVIVCNSFSKSFMITGWRIGYVIHPKSIKDRLRMILPNYQCSLPSPLLHCLDANFDKFVELRTTLQQAFAIRKQVVSDFLLTLDMEVMPSQGGWFFMAKPIMSEGVYCDEALCERLLMEHNVATVPGSFFNSMGEPTGTVRVSFCRQDSLSKIRELRGTNV</sequence>